<evidence type="ECO:0000256" key="8">
    <source>
        <dbReference type="SAM" id="MobiDB-lite"/>
    </source>
</evidence>
<feature type="non-terminal residue" evidence="10">
    <location>
        <position position="1"/>
    </location>
</feature>
<dbReference type="SMART" id="SM00714">
    <property type="entry name" value="LITAF"/>
    <property type="match status" value="1"/>
</dbReference>
<accession>A0AAV5X2E3</accession>
<reference evidence="10" key="1">
    <citation type="submission" date="2023-10" db="EMBL/GenBank/DDBJ databases">
        <title>Genome assembly of Pristionchus species.</title>
        <authorList>
            <person name="Yoshida K."/>
            <person name="Sommer R.J."/>
        </authorList>
    </citation>
    <scope>NUCLEOTIDE SEQUENCE</scope>
    <source>
        <strain evidence="10">RS5133</strain>
    </source>
</reference>
<name>A0AAV5X2E3_9BILA</name>
<comment type="similarity">
    <text evidence="4">Belongs to the CDIP1/LITAF family.</text>
</comment>
<dbReference type="GO" id="GO:0008270">
    <property type="term" value="F:zinc ion binding"/>
    <property type="evidence" value="ECO:0007669"/>
    <property type="project" value="TreeGrafter"/>
</dbReference>
<sequence>QLLTRHSMDPQQAAAPVPPPVGFQQHVATAPPLEPPPAYAEFPSNPKIVSPGGVYPELPHMPNAVPPPIQQQPHPQSAPRPTTVYVGVMSFSSHPQAIHCAHCAQEIVTRVTPKPGLLTYLLCGGLAFFGCWICCCIPFCVEGAQDIEHFCPKCNRFMGTYKRI</sequence>
<gene>
    <name evidence="10" type="ORF">PFISCL1PPCAC_27609</name>
</gene>
<dbReference type="GO" id="GO:0031902">
    <property type="term" value="C:late endosome membrane"/>
    <property type="evidence" value="ECO:0007669"/>
    <property type="project" value="UniProtKB-SubCell"/>
</dbReference>
<evidence type="ECO:0000313" key="11">
    <source>
        <dbReference type="Proteomes" id="UP001432322"/>
    </source>
</evidence>
<organism evidence="10 11">
    <name type="scientific">Pristionchus fissidentatus</name>
    <dbReference type="NCBI Taxonomy" id="1538716"/>
    <lineage>
        <taxon>Eukaryota</taxon>
        <taxon>Metazoa</taxon>
        <taxon>Ecdysozoa</taxon>
        <taxon>Nematoda</taxon>
        <taxon>Chromadorea</taxon>
        <taxon>Rhabditida</taxon>
        <taxon>Rhabditina</taxon>
        <taxon>Diplogasteromorpha</taxon>
        <taxon>Diplogasteroidea</taxon>
        <taxon>Neodiplogasteridae</taxon>
        <taxon>Pristionchus</taxon>
    </lineage>
</organism>
<dbReference type="PANTHER" id="PTHR23292:SF6">
    <property type="entry name" value="FI16602P1-RELATED"/>
    <property type="match status" value="1"/>
</dbReference>
<evidence type="ECO:0000256" key="5">
    <source>
        <dbReference type="ARBA" id="ARBA00022723"/>
    </source>
</evidence>
<keyword evidence="11" id="KW-1185">Reference proteome</keyword>
<dbReference type="GO" id="GO:0005765">
    <property type="term" value="C:lysosomal membrane"/>
    <property type="evidence" value="ECO:0007669"/>
    <property type="project" value="UniProtKB-SubCell"/>
</dbReference>
<evidence type="ECO:0000256" key="7">
    <source>
        <dbReference type="ARBA" id="ARBA00023136"/>
    </source>
</evidence>
<proteinExistence type="inferred from homology"/>
<dbReference type="EMBL" id="BTSY01000007">
    <property type="protein sequence ID" value="GMT36312.1"/>
    <property type="molecule type" value="Genomic_DNA"/>
</dbReference>
<evidence type="ECO:0000259" key="9">
    <source>
        <dbReference type="PROSITE" id="PS51837"/>
    </source>
</evidence>
<evidence type="ECO:0000256" key="4">
    <source>
        <dbReference type="ARBA" id="ARBA00005975"/>
    </source>
</evidence>
<comment type="caution">
    <text evidence="10">The sequence shown here is derived from an EMBL/GenBank/DDBJ whole genome shotgun (WGS) entry which is preliminary data.</text>
</comment>
<dbReference type="Proteomes" id="UP001432322">
    <property type="component" value="Unassembled WGS sequence"/>
</dbReference>
<dbReference type="PANTHER" id="PTHR23292">
    <property type="entry name" value="LIPOPOLYSACCHARIDE-INDUCED TUMOR NECROSIS FACTOR-ALPHA FACTOR"/>
    <property type="match status" value="1"/>
</dbReference>
<evidence type="ECO:0000256" key="1">
    <source>
        <dbReference type="ARBA" id="ARBA00004414"/>
    </source>
</evidence>
<feature type="region of interest" description="Disordered" evidence="8">
    <location>
        <begin position="1"/>
        <end position="30"/>
    </location>
</feature>
<dbReference type="InterPro" id="IPR037519">
    <property type="entry name" value="LITAF_fam"/>
</dbReference>
<evidence type="ECO:0000313" key="10">
    <source>
        <dbReference type="EMBL" id="GMT36312.1"/>
    </source>
</evidence>
<comment type="subcellular location">
    <subcellularLocation>
        <location evidence="2">Endosome membrane</location>
        <topology evidence="2">Peripheral membrane protein</topology>
    </subcellularLocation>
    <subcellularLocation>
        <location evidence="1">Late endosome membrane</location>
    </subcellularLocation>
    <subcellularLocation>
        <location evidence="3">Lysosome membrane</location>
        <topology evidence="3">Peripheral membrane protein</topology>
        <orientation evidence="3">Cytoplasmic side</orientation>
    </subcellularLocation>
</comment>
<dbReference type="Pfam" id="PF10601">
    <property type="entry name" value="zf-LITAF-like"/>
    <property type="match status" value="1"/>
</dbReference>
<protein>
    <recommendedName>
        <fullName evidence="9">LITAF domain-containing protein</fullName>
    </recommendedName>
</protein>
<dbReference type="AlphaFoldDB" id="A0AAV5X2E3"/>
<evidence type="ECO:0000256" key="6">
    <source>
        <dbReference type="ARBA" id="ARBA00022833"/>
    </source>
</evidence>
<evidence type="ECO:0000256" key="2">
    <source>
        <dbReference type="ARBA" id="ARBA00004481"/>
    </source>
</evidence>
<dbReference type="InterPro" id="IPR006629">
    <property type="entry name" value="LITAF"/>
</dbReference>
<evidence type="ECO:0000256" key="3">
    <source>
        <dbReference type="ARBA" id="ARBA00004630"/>
    </source>
</evidence>
<dbReference type="PROSITE" id="PS51837">
    <property type="entry name" value="LITAF"/>
    <property type="match status" value="1"/>
</dbReference>
<keyword evidence="5" id="KW-0479">Metal-binding</keyword>
<feature type="domain" description="LITAF" evidence="9">
    <location>
        <begin position="80"/>
        <end position="163"/>
    </location>
</feature>
<keyword evidence="7" id="KW-0472">Membrane</keyword>
<feature type="region of interest" description="Disordered" evidence="8">
    <location>
        <begin position="60"/>
        <end position="80"/>
    </location>
</feature>
<keyword evidence="6" id="KW-0862">Zinc</keyword>